<evidence type="ECO:0000313" key="2">
    <source>
        <dbReference type="EMBL" id="KAF7440214.1"/>
    </source>
</evidence>
<feature type="region of interest" description="Disordered" evidence="1">
    <location>
        <begin position="89"/>
        <end position="158"/>
    </location>
</feature>
<dbReference type="OrthoDB" id="3117616at2759"/>
<protein>
    <submittedName>
        <fullName evidence="2">Uncharacterized protein</fullName>
    </submittedName>
</protein>
<proteinExistence type="predicted"/>
<organism evidence="2 3">
    <name type="scientific">Pleurotus ostreatus</name>
    <name type="common">Oyster mushroom</name>
    <name type="synonym">White-rot fungus</name>
    <dbReference type="NCBI Taxonomy" id="5322"/>
    <lineage>
        <taxon>Eukaryota</taxon>
        <taxon>Fungi</taxon>
        <taxon>Dikarya</taxon>
        <taxon>Basidiomycota</taxon>
        <taxon>Agaricomycotina</taxon>
        <taxon>Agaricomycetes</taxon>
        <taxon>Agaricomycetidae</taxon>
        <taxon>Agaricales</taxon>
        <taxon>Pleurotineae</taxon>
        <taxon>Pleurotaceae</taxon>
        <taxon>Pleurotus</taxon>
    </lineage>
</organism>
<evidence type="ECO:0000313" key="3">
    <source>
        <dbReference type="Proteomes" id="UP000623687"/>
    </source>
</evidence>
<comment type="caution">
    <text evidence="2">The sequence shown here is derived from an EMBL/GenBank/DDBJ whole genome shotgun (WGS) entry which is preliminary data.</text>
</comment>
<dbReference type="GeneID" id="59370399"/>
<reference evidence="2" key="1">
    <citation type="submission" date="2019-07" db="EMBL/GenBank/DDBJ databases">
        <authorList>
            <person name="Palmer J.M."/>
        </authorList>
    </citation>
    <scope>NUCLEOTIDE SEQUENCE</scope>
    <source>
        <strain evidence="2">PC9</strain>
    </source>
</reference>
<dbReference type="VEuPathDB" id="FungiDB:PC9H_000558"/>
<accession>A0A8H7A3S2</accession>
<evidence type="ECO:0000256" key="1">
    <source>
        <dbReference type="SAM" id="MobiDB-lite"/>
    </source>
</evidence>
<gene>
    <name evidence="2" type="ORF">PC9H_000558</name>
</gene>
<feature type="compositionally biased region" description="Low complexity" evidence="1">
    <location>
        <begin position="98"/>
        <end position="108"/>
    </location>
</feature>
<dbReference type="RefSeq" id="XP_036636058.1">
    <property type="nucleotide sequence ID" value="XM_036770213.1"/>
</dbReference>
<dbReference type="Proteomes" id="UP000623687">
    <property type="component" value="Unassembled WGS sequence"/>
</dbReference>
<sequence length="335" mass="38130">MASANVYHFSIGSEKHTFEIDIPPNAHGHSLRVTIDGTKNKGSVMIIRNTNTSVDDNNDPDCDYNCDTYPIEHSRCHNEEALDESMRNLRPFSPQPASPSRAAAYYTSHSVRLDPGKPVKTAERRKENSGQHPVTHEQHATRQDAVSSPRNPSRAPQFGRKVYVPDFREEDELPTWAELAARARLDSKGCMDRSVRSTGREHHDCQTMGREVPDQEHDTTPTHNPSHPSNLHVPFHRLPALDGVDGDRFPQLFAVPMEFRLKYPLSTNSSRGIHGKEWWAVCKGYEIGVFCDSWPYIQALTGPVNGFQKKAVTWRQALAYYNDYERKSNTYRYIL</sequence>
<feature type="compositionally biased region" description="Basic and acidic residues" evidence="1">
    <location>
        <begin position="111"/>
        <end position="142"/>
    </location>
</feature>
<dbReference type="EMBL" id="JACETU010000001">
    <property type="protein sequence ID" value="KAF7440214.1"/>
    <property type="molecule type" value="Genomic_DNA"/>
</dbReference>
<keyword evidence="3" id="KW-1185">Reference proteome</keyword>
<dbReference type="AlphaFoldDB" id="A0A8H7A3S2"/>
<name>A0A8H7A3S2_PLEOS</name>